<proteinExistence type="predicted"/>
<organism evidence="2">
    <name type="scientific">freshwater metagenome</name>
    <dbReference type="NCBI Taxonomy" id="449393"/>
    <lineage>
        <taxon>unclassified sequences</taxon>
        <taxon>metagenomes</taxon>
        <taxon>ecological metagenomes</taxon>
    </lineage>
</organism>
<accession>A0A6J6PC08</accession>
<keyword evidence="1" id="KW-0812">Transmembrane</keyword>
<dbReference type="AlphaFoldDB" id="A0A6J6PC08"/>
<feature type="transmembrane region" description="Helical" evidence="1">
    <location>
        <begin position="54"/>
        <end position="73"/>
    </location>
</feature>
<name>A0A6J6PC08_9ZZZZ</name>
<evidence type="ECO:0000313" key="2">
    <source>
        <dbReference type="EMBL" id="CAB4695972.1"/>
    </source>
</evidence>
<protein>
    <submittedName>
        <fullName evidence="2">Unannotated protein</fullName>
    </submittedName>
</protein>
<gene>
    <name evidence="2" type="ORF">UFOPK2399_01025</name>
</gene>
<evidence type="ECO:0000256" key="1">
    <source>
        <dbReference type="SAM" id="Phobius"/>
    </source>
</evidence>
<dbReference type="Pfam" id="PF19728">
    <property type="entry name" value="DUF6220"/>
    <property type="match status" value="1"/>
</dbReference>
<feature type="transmembrane region" description="Helical" evidence="1">
    <location>
        <begin position="12"/>
        <end position="34"/>
    </location>
</feature>
<dbReference type="InterPro" id="IPR046192">
    <property type="entry name" value="DUF6220"/>
</dbReference>
<sequence length="131" mass="13860">MNGLAKGAQLAYKYVIAAFVVGCVVQFFLAGRGVFGIRGAEALSDQSSLDPHRMLGNVLAGLAVIVFLCALLLRDQTKIVWTGTLVVLSEAVQHLTAEPSDPWLSGLHPVSGIAILAIGGMLAHRAWHARS</sequence>
<dbReference type="EMBL" id="CAEZXP010000002">
    <property type="protein sequence ID" value="CAB4695972.1"/>
    <property type="molecule type" value="Genomic_DNA"/>
</dbReference>
<keyword evidence="1" id="KW-0472">Membrane</keyword>
<keyword evidence="1" id="KW-1133">Transmembrane helix</keyword>
<reference evidence="2" key="1">
    <citation type="submission" date="2020-05" db="EMBL/GenBank/DDBJ databases">
        <authorList>
            <person name="Chiriac C."/>
            <person name="Salcher M."/>
            <person name="Ghai R."/>
            <person name="Kavagutti S V."/>
        </authorList>
    </citation>
    <scope>NUCLEOTIDE SEQUENCE</scope>
</reference>